<proteinExistence type="predicted"/>
<dbReference type="EMBL" id="BK015077">
    <property type="protein sequence ID" value="DAD90085.1"/>
    <property type="molecule type" value="Genomic_DNA"/>
</dbReference>
<reference evidence="1" key="1">
    <citation type="journal article" date="2021" name="Proc. Natl. Acad. Sci. U.S.A.">
        <title>A Catalog of Tens of Thousands of Viruses from Human Metagenomes Reveals Hidden Associations with Chronic Diseases.</title>
        <authorList>
            <person name="Tisza M.J."/>
            <person name="Buck C.B."/>
        </authorList>
    </citation>
    <scope>NUCLEOTIDE SEQUENCE</scope>
    <source>
        <strain evidence="1">CtnN38</strain>
    </source>
</reference>
<dbReference type="InterPro" id="IPR027417">
    <property type="entry name" value="P-loop_NTPase"/>
</dbReference>
<dbReference type="Gene3D" id="3.30.420.240">
    <property type="match status" value="1"/>
</dbReference>
<organism evidence="1">
    <name type="scientific">Siphoviridae sp. ctnN38</name>
    <dbReference type="NCBI Taxonomy" id="2826455"/>
    <lineage>
        <taxon>Viruses</taxon>
        <taxon>Duplodnaviria</taxon>
        <taxon>Heunggongvirae</taxon>
        <taxon>Uroviricota</taxon>
        <taxon>Caudoviricetes</taxon>
    </lineage>
</organism>
<dbReference type="Gene3D" id="3.40.50.300">
    <property type="entry name" value="P-loop containing nucleotide triphosphate hydrolases"/>
    <property type="match status" value="1"/>
</dbReference>
<sequence>MQMHFPKIGKQQLLRLQKEGLNRMNDFLEIIDYYYDHPVAFFKEVLGMIPDDWQKKVLNDLVIYPKISVRSGQGVGKTALEAGAIIWFLVCRPYSRVIATAPTMQQLYDVLWAEIAKWLNNSLVKDLLKWTKTKVYMIGDEERWFATAKTATKPENMQGFHEDHMLIVVDEASGVADPIMEAILGTLSGKENRLLMCGNPNRLEGVFYDSHNVDRDKFRVHKVSSMDSKRTSKDNIEMLLKKYGQDSDVARVRIFGEFPKGALDSLISMETVELACDNSIEESEITTSNVLHIGCDVARFGDDKTVITPRIAGKIFPFTKYSKKSTMETAGNVILTCKEYMQKYPKLKRCIIKIDDTGVGGGVTDRLKEVVAEERLPYVVVPVNNGSSATDDYYANLGSQIWGELRDALEENFSCMMQEKESKPIIELPYDDEMIKQLSNRRKKITSKGKIQLESKDDMKKRGVGSPDIADSITLAFYEPKTWLY</sequence>
<evidence type="ECO:0000313" key="1">
    <source>
        <dbReference type="EMBL" id="DAD90085.1"/>
    </source>
</evidence>
<name>A0A8S5N5R3_9CAUD</name>
<dbReference type="SUPFAM" id="SSF52540">
    <property type="entry name" value="P-loop containing nucleoside triphosphate hydrolases"/>
    <property type="match status" value="1"/>
</dbReference>
<protein>
    <submittedName>
        <fullName evidence="1">Large terminase</fullName>
    </submittedName>
</protein>
<accession>A0A8S5N5R3</accession>